<dbReference type="Proteomes" id="UP000463961">
    <property type="component" value="Chromosome"/>
</dbReference>
<evidence type="ECO:0000313" key="2">
    <source>
        <dbReference type="Proteomes" id="UP000463961"/>
    </source>
</evidence>
<dbReference type="RefSeq" id="WP_162071324.1">
    <property type="nucleotide sequence ID" value="NZ_AP019011.1"/>
</dbReference>
<accession>A0A679HUV7</accession>
<keyword evidence="2" id="KW-1185">Reference proteome</keyword>
<evidence type="ECO:0000313" key="1">
    <source>
        <dbReference type="EMBL" id="BBU69375.1"/>
    </source>
</evidence>
<organism evidence="1 2">
    <name type="scientific">Fluviibacter phosphoraccumulans</name>
    <dbReference type="NCBI Taxonomy" id="1751046"/>
    <lineage>
        <taxon>Bacteria</taxon>
        <taxon>Pseudomonadati</taxon>
        <taxon>Pseudomonadota</taxon>
        <taxon>Betaproteobacteria</taxon>
        <taxon>Rhodocyclales</taxon>
        <taxon>Fluviibacteraceae</taxon>
        <taxon>Fluviibacter</taxon>
    </lineage>
</organism>
<dbReference type="EMBL" id="AP022345">
    <property type="protein sequence ID" value="BBU69375.1"/>
    <property type="molecule type" value="Genomic_DNA"/>
</dbReference>
<dbReference type="AlphaFoldDB" id="A0A679HUV7"/>
<gene>
    <name evidence="1" type="ORF">ICHIAU1_16580</name>
</gene>
<proteinExistence type="predicted"/>
<sequence length="83" mass="9048">MSFVEKAAAKAINNGLKQEDVQKIADQKAKAAFVLLIIACGMWYFAQTPFAALPLIAAALVGAHAYFKSEVSSRMIDLSMKQR</sequence>
<name>A0A679HUV7_9RHOO</name>
<protein>
    <submittedName>
        <fullName evidence="1">Uncharacterized protein</fullName>
    </submittedName>
</protein>
<reference evidence="2" key="1">
    <citation type="submission" date="2020-01" db="EMBL/GenBank/DDBJ databases">
        <title>Phosphoaccumulans saitamaens gen. nov., sp. nov., a polyphosphate accumulating bacterium isolated from surface river water.</title>
        <authorList>
            <person name="Watanabe K."/>
            <person name="Suda W."/>
        </authorList>
    </citation>
    <scope>NUCLEOTIDE SEQUENCE [LARGE SCALE GENOMIC DNA]</scope>
    <source>
        <strain evidence="2">ICHIAU1</strain>
    </source>
</reference>